<dbReference type="EMBL" id="CAUOFW020005347">
    <property type="protein sequence ID" value="CAK9169711.1"/>
    <property type="molecule type" value="Genomic_DNA"/>
</dbReference>
<feature type="compositionally biased region" description="Polar residues" evidence="1">
    <location>
        <begin position="154"/>
        <end position="163"/>
    </location>
</feature>
<feature type="region of interest" description="Disordered" evidence="1">
    <location>
        <begin position="196"/>
        <end position="229"/>
    </location>
</feature>
<protein>
    <submittedName>
        <fullName evidence="2">Uncharacterized protein</fullName>
    </submittedName>
</protein>
<dbReference type="AlphaFoldDB" id="A0ABC8TPG5"/>
<comment type="caution">
    <text evidence="2">The sequence shown here is derived from an EMBL/GenBank/DDBJ whole genome shotgun (WGS) entry which is preliminary data.</text>
</comment>
<proteinExistence type="predicted"/>
<keyword evidence="3" id="KW-1185">Reference proteome</keyword>
<feature type="region of interest" description="Disordered" evidence="1">
    <location>
        <begin position="104"/>
        <end position="123"/>
    </location>
</feature>
<evidence type="ECO:0000313" key="2">
    <source>
        <dbReference type="EMBL" id="CAK9169711.1"/>
    </source>
</evidence>
<evidence type="ECO:0000313" key="3">
    <source>
        <dbReference type="Proteomes" id="UP001642360"/>
    </source>
</evidence>
<sequence length="245" mass="28176">MKGINTRPAWPKATIWNIKAYPPESQDRTCSSIELAVCFRRKSFETSGPKNKCHITNITMSVEELKIRSELEMDVERDLEEEIMDKIYHLALRLHRLYQQQKERKARELSEPEAKNQRGTNKKTLSEVNINIRMEGGTKIEIKEIKKDARESRQPWSSRSDNGQAMVASDTKKFNWEKTLRSGPCPVAVPMRSNSSNQAKVLNKKHSLRQQSEVDTVRKNGGGTSGQRKAIVGVQNRLLELEWRS</sequence>
<accession>A0ABC8TPG5</accession>
<feature type="compositionally biased region" description="Basic and acidic residues" evidence="1">
    <location>
        <begin position="104"/>
        <end position="116"/>
    </location>
</feature>
<reference evidence="2 3" key="1">
    <citation type="submission" date="2024-02" db="EMBL/GenBank/DDBJ databases">
        <authorList>
            <person name="Vignale AGUSTIN F."/>
            <person name="Sosa J E."/>
            <person name="Modenutti C."/>
        </authorList>
    </citation>
    <scope>NUCLEOTIDE SEQUENCE [LARGE SCALE GENOMIC DNA]</scope>
</reference>
<evidence type="ECO:0000256" key="1">
    <source>
        <dbReference type="SAM" id="MobiDB-lite"/>
    </source>
</evidence>
<name>A0ABC8TPG5_9AQUA</name>
<gene>
    <name evidence="2" type="ORF">ILEXP_LOCUS39183</name>
</gene>
<organism evidence="2 3">
    <name type="scientific">Ilex paraguariensis</name>
    <name type="common">yerba mate</name>
    <dbReference type="NCBI Taxonomy" id="185542"/>
    <lineage>
        <taxon>Eukaryota</taxon>
        <taxon>Viridiplantae</taxon>
        <taxon>Streptophyta</taxon>
        <taxon>Embryophyta</taxon>
        <taxon>Tracheophyta</taxon>
        <taxon>Spermatophyta</taxon>
        <taxon>Magnoliopsida</taxon>
        <taxon>eudicotyledons</taxon>
        <taxon>Gunneridae</taxon>
        <taxon>Pentapetalae</taxon>
        <taxon>asterids</taxon>
        <taxon>campanulids</taxon>
        <taxon>Aquifoliales</taxon>
        <taxon>Aquifoliaceae</taxon>
        <taxon>Ilex</taxon>
    </lineage>
</organism>
<dbReference type="Proteomes" id="UP001642360">
    <property type="component" value="Unassembled WGS sequence"/>
</dbReference>
<feature type="region of interest" description="Disordered" evidence="1">
    <location>
        <begin position="147"/>
        <end position="167"/>
    </location>
</feature>